<dbReference type="Proteomes" id="UP001630127">
    <property type="component" value="Unassembled WGS sequence"/>
</dbReference>
<keyword evidence="2" id="KW-1185">Reference proteome</keyword>
<name>A0ABD3APE1_9GENT</name>
<evidence type="ECO:0000313" key="2">
    <source>
        <dbReference type="Proteomes" id="UP001630127"/>
    </source>
</evidence>
<dbReference type="EMBL" id="JBJUIK010000003">
    <property type="protein sequence ID" value="KAL3533062.1"/>
    <property type="molecule type" value="Genomic_DNA"/>
</dbReference>
<reference evidence="1 2" key="1">
    <citation type="submission" date="2024-11" db="EMBL/GenBank/DDBJ databases">
        <title>A near-complete genome assembly of Cinchona calisaya.</title>
        <authorList>
            <person name="Lian D.C."/>
            <person name="Zhao X.W."/>
            <person name="Wei L."/>
        </authorList>
    </citation>
    <scope>NUCLEOTIDE SEQUENCE [LARGE SCALE GENOMIC DNA]</scope>
    <source>
        <tissue evidence="1">Nenye</tissue>
    </source>
</reference>
<protein>
    <submittedName>
        <fullName evidence="1">Uncharacterized protein</fullName>
    </submittedName>
</protein>
<proteinExistence type="predicted"/>
<accession>A0ABD3APE1</accession>
<gene>
    <name evidence="1" type="ORF">ACH5RR_006583</name>
</gene>
<organism evidence="1 2">
    <name type="scientific">Cinchona calisaya</name>
    <dbReference type="NCBI Taxonomy" id="153742"/>
    <lineage>
        <taxon>Eukaryota</taxon>
        <taxon>Viridiplantae</taxon>
        <taxon>Streptophyta</taxon>
        <taxon>Embryophyta</taxon>
        <taxon>Tracheophyta</taxon>
        <taxon>Spermatophyta</taxon>
        <taxon>Magnoliopsida</taxon>
        <taxon>eudicotyledons</taxon>
        <taxon>Gunneridae</taxon>
        <taxon>Pentapetalae</taxon>
        <taxon>asterids</taxon>
        <taxon>lamiids</taxon>
        <taxon>Gentianales</taxon>
        <taxon>Rubiaceae</taxon>
        <taxon>Cinchonoideae</taxon>
        <taxon>Cinchoneae</taxon>
        <taxon>Cinchona</taxon>
    </lineage>
</organism>
<comment type="caution">
    <text evidence="1">The sequence shown here is derived from an EMBL/GenBank/DDBJ whole genome shotgun (WGS) entry which is preliminary data.</text>
</comment>
<evidence type="ECO:0000313" key="1">
    <source>
        <dbReference type="EMBL" id="KAL3533062.1"/>
    </source>
</evidence>
<sequence length="331" mass="36436">MLLSRCNNKADNLLLTRRSVNYASDDQALKLGNDESNPNDVQHVGVQESSPLLFNVGSIEDPILPSLMLGAADFGRLGPSLHETRSMHVNKLPTGEVVDTGVKELESSETKGEIFLVHVALSKGHLKAVAPEARNGVGAKGSKRGGWKRKPKEGLRLDIGSEKFLSTRGKSKLVIDKFKNKIKSFGVAVNAYDRTGCLGLLWKKYLSVSLLGFNSGFIDVMLRNLGSVCTGVVQGLEFWGSLPCPQWQIDCFGEAVTFCELHDIGFSGIRGRAFVIPCLYHLPITLKLRSRKTERLMKQMESIIRHGVDKSNAQELGHIESQLELLLGRKI</sequence>
<dbReference type="AlphaFoldDB" id="A0ABD3APE1"/>